<protein>
    <submittedName>
        <fullName evidence="1">Uncharacterized protein</fullName>
    </submittedName>
</protein>
<name>A0A371CHR7_9APHY</name>
<dbReference type="InterPro" id="IPR040521">
    <property type="entry name" value="KDZ"/>
</dbReference>
<organism evidence="1 2">
    <name type="scientific">Lentinus brumalis</name>
    <dbReference type="NCBI Taxonomy" id="2498619"/>
    <lineage>
        <taxon>Eukaryota</taxon>
        <taxon>Fungi</taxon>
        <taxon>Dikarya</taxon>
        <taxon>Basidiomycota</taxon>
        <taxon>Agaricomycotina</taxon>
        <taxon>Agaricomycetes</taxon>
        <taxon>Polyporales</taxon>
        <taxon>Polyporaceae</taxon>
        <taxon>Lentinus</taxon>
    </lineage>
</organism>
<dbReference type="AlphaFoldDB" id="A0A371CHR7"/>
<dbReference type="Proteomes" id="UP000256964">
    <property type="component" value="Unassembled WGS sequence"/>
</dbReference>
<reference evidence="1 2" key="1">
    <citation type="journal article" date="2018" name="Biotechnol. Biofuels">
        <title>Integrative visual omics of the white-rot fungus Polyporus brumalis exposes the biotechnological potential of its oxidative enzymes for delignifying raw plant biomass.</title>
        <authorList>
            <person name="Miyauchi S."/>
            <person name="Rancon A."/>
            <person name="Drula E."/>
            <person name="Hage H."/>
            <person name="Chaduli D."/>
            <person name="Favel A."/>
            <person name="Grisel S."/>
            <person name="Henrissat B."/>
            <person name="Herpoel-Gimbert I."/>
            <person name="Ruiz-Duenas F.J."/>
            <person name="Chevret D."/>
            <person name="Hainaut M."/>
            <person name="Lin J."/>
            <person name="Wang M."/>
            <person name="Pangilinan J."/>
            <person name="Lipzen A."/>
            <person name="Lesage-Meessen L."/>
            <person name="Navarro D."/>
            <person name="Riley R."/>
            <person name="Grigoriev I.V."/>
            <person name="Zhou S."/>
            <person name="Raouche S."/>
            <person name="Rosso M.N."/>
        </authorList>
    </citation>
    <scope>NUCLEOTIDE SEQUENCE [LARGE SCALE GENOMIC DNA]</scope>
    <source>
        <strain evidence="1 2">BRFM 1820</strain>
    </source>
</reference>
<dbReference type="Pfam" id="PF18758">
    <property type="entry name" value="KDZ"/>
    <property type="match status" value="1"/>
</dbReference>
<sequence>MSGEAEGTAFDIFAVDFFGERHPAASTKTNVALVQGGYLGTAPVNPSVAISFQVFETYRQYHRVCPRLSVQAHVRALCHLHRVPYWKSLVEQFSNTYDVYLSILHGIDTRVRTVLKQDTPDWLTMDGNQSLKLVDSAFRNGTALLDSRCARTDFWLTPEQVDHFKDEVGQAKKAAAEQGNAGPAGDVDVEGVAGEDVSSPEEAASICVERWKNAGPEARKKMFALFAVSGVFVCLCRHGHILIMCDMIRSGELMKYALAIINKLLEVYGPDILVGYDIGCEFSKTLEHSSLGPRATEERLKCIVPAFHEHSHNRGDRYRTRLCTEFAPFRRFHRSEPSTPDRPTSA</sequence>
<dbReference type="PANTHER" id="PTHR33096">
    <property type="entry name" value="CXC2 DOMAIN-CONTAINING PROTEIN"/>
    <property type="match status" value="1"/>
</dbReference>
<evidence type="ECO:0000313" key="2">
    <source>
        <dbReference type="Proteomes" id="UP000256964"/>
    </source>
</evidence>
<dbReference type="EMBL" id="KZ857642">
    <property type="protein sequence ID" value="RDX39811.1"/>
    <property type="molecule type" value="Genomic_DNA"/>
</dbReference>
<accession>A0A371CHR7</accession>
<keyword evidence="2" id="KW-1185">Reference proteome</keyword>
<dbReference type="STRING" id="139420.A0A371CHR7"/>
<proteinExistence type="predicted"/>
<dbReference type="PANTHER" id="PTHR33096:SF1">
    <property type="entry name" value="CXC1-LIKE CYSTEINE CLUSTER ASSOCIATED WITH KDZ TRANSPOSASES DOMAIN-CONTAINING PROTEIN"/>
    <property type="match status" value="1"/>
</dbReference>
<evidence type="ECO:0000313" key="1">
    <source>
        <dbReference type="EMBL" id="RDX39811.1"/>
    </source>
</evidence>
<gene>
    <name evidence="1" type="ORF">OH76DRAFT_1424081</name>
</gene>
<feature type="non-terminal residue" evidence="1">
    <location>
        <position position="1"/>
    </location>
</feature>
<dbReference type="OrthoDB" id="3251205at2759"/>